<evidence type="ECO:0000256" key="3">
    <source>
        <dbReference type="ARBA" id="ARBA00022448"/>
    </source>
</evidence>
<feature type="transmembrane region" description="Helical" evidence="7">
    <location>
        <begin position="79"/>
        <end position="98"/>
    </location>
</feature>
<evidence type="ECO:0000256" key="1">
    <source>
        <dbReference type="ARBA" id="ARBA00004141"/>
    </source>
</evidence>
<dbReference type="PANTHER" id="PTHR10332:SF76">
    <property type="entry name" value="EQUILIBRATIVE NUCLEOSIDE TRANSPORTER, MAJOR FACILITATOR SUPERFAMILY DOMAIN PROTEIN-RELATED"/>
    <property type="match status" value="1"/>
</dbReference>
<organism evidence="8 9">
    <name type="scientific">Ilex paraguariensis</name>
    <name type="common">yerba mate</name>
    <dbReference type="NCBI Taxonomy" id="185542"/>
    <lineage>
        <taxon>Eukaryota</taxon>
        <taxon>Viridiplantae</taxon>
        <taxon>Streptophyta</taxon>
        <taxon>Embryophyta</taxon>
        <taxon>Tracheophyta</taxon>
        <taxon>Spermatophyta</taxon>
        <taxon>Magnoliopsida</taxon>
        <taxon>eudicotyledons</taxon>
        <taxon>Gunneridae</taxon>
        <taxon>Pentapetalae</taxon>
        <taxon>asterids</taxon>
        <taxon>campanulids</taxon>
        <taxon>Aquifoliales</taxon>
        <taxon>Aquifoliaceae</taxon>
        <taxon>Ilex</taxon>
    </lineage>
</organism>
<name>A0ABC8TCE9_9AQUA</name>
<dbReference type="Pfam" id="PF01733">
    <property type="entry name" value="Nucleoside_tran"/>
    <property type="match status" value="1"/>
</dbReference>
<dbReference type="GO" id="GO:0015858">
    <property type="term" value="P:nucleoside transport"/>
    <property type="evidence" value="ECO:0007669"/>
    <property type="project" value="UniProtKB-ARBA"/>
</dbReference>
<evidence type="ECO:0000256" key="5">
    <source>
        <dbReference type="ARBA" id="ARBA00022989"/>
    </source>
</evidence>
<dbReference type="GO" id="GO:0016020">
    <property type="term" value="C:membrane"/>
    <property type="evidence" value="ECO:0007669"/>
    <property type="project" value="UniProtKB-SubCell"/>
</dbReference>
<evidence type="ECO:0000256" key="2">
    <source>
        <dbReference type="ARBA" id="ARBA00007965"/>
    </source>
</evidence>
<dbReference type="InterPro" id="IPR002259">
    <property type="entry name" value="Eqnu_transpt"/>
</dbReference>
<keyword evidence="5 7" id="KW-1133">Transmembrane helix</keyword>
<evidence type="ECO:0000313" key="8">
    <source>
        <dbReference type="EMBL" id="CAK9164877.1"/>
    </source>
</evidence>
<evidence type="ECO:0000256" key="4">
    <source>
        <dbReference type="ARBA" id="ARBA00022692"/>
    </source>
</evidence>
<comment type="caution">
    <text evidence="8">The sequence shown here is derived from an EMBL/GenBank/DDBJ whole genome shotgun (WGS) entry which is preliminary data.</text>
</comment>
<feature type="transmembrane region" description="Helical" evidence="7">
    <location>
        <begin position="12"/>
        <end position="37"/>
    </location>
</feature>
<evidence type="ECO:0000313" key="9">
    <source>
        <dbReference type="Proteomes" id="UP001642360"/>
    </source>
</evidence>
<dbReference type="GO" id="GO:0022857">
    <property type="term" value="F:transmembrane transporter activity"/>
    <property type="evidence" value="ECO:0007669"/>
    <property type="project" value="UniProtKB-ARBA"/>
</dbReference>
<dbReference type="EMBL" id="CAUOFW020004281">
    <property type="protein sequence ID" value="CAK9164877.1"/>
    <property type="molecule type" value="Genomic_DNA"/>
</dbReference>
<keyword evidence="4 7" id="KW-0812">Transmembrane</keyword>
<accession>A0ABC8TCE9</accession>
<sequence>MVPETKMNQETYIIAYTIHFLLGAGSLIPWNAFITAVDYFEFLYPNKHIGKSLFIVALTAAPVTDWASHKNEPQETPHIAYVVLVLALVVCGLANGLTKGSLTGGTGELSGWYMQAGNASSGILVCILRIVTKASLPYSPKGLQMITQIYFIISTFIIFPMQYLLQSLAKVIATLHGLNGQAFVIPTVHGLSSRDPNS</sequence>
<comment type="subcellular location">
    <subcellularLocation>
        <location evidence="1">Membrane</location>
        <topology evidence="1">Multi-pass membrane protein</topology>
    </subcellularLocation>
</comment>
<comment type="similarity">
    <text evidence="2">Belongs to the SLC29A/ENT transporter (TC 2.A.57) family.</text>
</comment>
<evidence type="ECO:0000256" key="6">
    <source>
        <dbReference type="ARBA" id="ARBA00023136"/>
    </source>
</evidence>
<keyword evidence="6 7" id="KW-0472">Membrane</keyword>
<keyword evidence="3" id="KW-0813">Transport</keyword>
<evidence type="ECO:0000256" key="7">
    <source>
        <dbReference type="SAM" id="Phobius"/>
    </source>
</evidence>
<proteinExistence type="inferred from homology"/>
<reference evidence="8 9" key="1">
    <citation type="submission" date="2024-02" db="EMBL/GenBank/DDBJ databases">
        <authorList>
            <person name="Vignale AGUSTIN F."/>
            <person name="Sosa J E."/>
            <person name="Modenutti C."/>
        </authorList>
    </citation>
    <scope>NUCLEOTIDE SEQUENCE [LARGE SCALE GENOMIC DNA]</scope>
</reference>
<protein>
    <submittedName>
        <fullName evidence="8">Uncharacterized protein</fullName>
    </submittedName>
</protein>
<dbReference type="AlphaFoldDB" id="A0ABC8TCE9"/>
<feature type="transmembrane region" description="Helical" evidence="7">
    <location>
        <begin position="143"/>
        <end position="165"/>
    </location>
</feature>
<gene>
    <name evidence="8" type="ORF">ILEXP_LOCUS34021</name>
</gene>
<dbReference type="Proteomes" id="UP001642360">
    <property type="component" value="Unassembled WGS sequence"/>
</dbReference>
<keyword evidence="9" id="KW-1185">Reference proteome</keyword>
<feature type="transmembrane region" description="Helical" evidence="7">
    <location>
        <begin position="110"/>
        <end position="131"/>
    </location>
</feature>
<dbReference type="PANTHER" id="PTHR10332">
    <property type="entry name" value="EQUILIBRATIVE NUCLEOSIDE TRANSPORTER"/>
    <property type="match status" value="1"/>
</dbReference>